<dbReference type="InterPro" id="IPR013515">
    <property type="entry name" value="Phytochrome_cen-reg"/>
</dbReference>
<dbReference type="InterPro" id="IPR003018">
    <property type="entry name" value="GAF"/>
</dbReference>
<dbReference type="SUPFAM" id="SSF55781">
    <property type="entry name" value="GAF domain-like"/>
    <property type="match status" value="2"/>
</dbReference>
<keyword evidence="9" id="KW-0418">Kinase</keyword>
<dbReference type="CDD" id="cd00082">
    <property type="entry name" value="HisKA"/>
    <property type="match status" value="1"/>
</dbReference>
<comment type="subcellular location">
    <subcellularLocation>
        <location evidence="2">Cell membrane</location>
    </subcellularLocation>
</comment>
<evidence type="ECO:0000256" key="8">
    <source>
        <dbReference type="ARBA" id="ARBA00022679"/>
    </source>
</evidence>
<dbReference type="Pfam" id="PF08446">
    <property type="entry name" value="PAS_2"/>
    <property type="match status" value="1"/>
</dbReference>
<dbReference type="InterPro" id="IPR016132">
    <property type="entry name" value="Phyto_chromo_attachment"/>
</dbReference>
<dbReference type="SMART" id="SM00388">
    <property type="entry name" value="HisKA"/>
    <property type="match status" value="1"/>
</dbReference>
<dbReference type="Proteomes" id="UP001501265">
    <property type="component" value="Unassembled WGS sequence"/>
</dbReference>
<accession>A0ABP9CYN0</accession>
<keyword evidence="6" id="KW-0597">Phosphoprotein</keyword>
<dbReference type="InterPro" id="IPR013654">
    <property type="entry name" value="PAS_2"/>
</dbReference>
<comment type="caution">
    <text evidence="17">The sequence shown here is derived from an EMBL/GenBank/DDBJ whole genome shotgun (WGS) entry which is preliminary data.</text>
</comment>
<dbReference type="PROSITE" id="PS50109">
    <property type="entry name" value="HIS_KIN"/>
    <property type="match status" value="1"/>
</dbReference>
<dbReference type="PANTHER" id="PTHR42878">
    <property type="entry name" value="TWO-COMPONENT HISTIDINE KINASE"/>
    <property type="match status" value="1"/>
</dbReference>
<dbReference type="SUPFAM" id="SSF55785">
    <property type="entry name" value="PYP-like sensor domain (PAS domain)"/>
    <property type="match status" value="1"/>
</dbReference>
<dbReference type="InterPro" id="IPR050351">
    <property type="entry name" value="BphY/WalK/GraS-like"/>
</dbReference>
<evidence type="ECO:0000256" key="5">
    <source>
        <dbReference type="ARBA" id="ARBA00022543"/>
    </source>
</evidence>
<evidence type="ECO:0000259" key="16">
    <source>
        <dbReference type="PROSITE" id="PS50109"/>
    </source>
</evidence>
<keyword evidence="17" id="KW-0547">Nucleotide-binding</keyword>
<dbReference type="SUPFAM" id="SSF55874">
    <property type="entry name" value="ATPase domain of HSP90 chaperone/DNA topoisomerase II/histidine kinase"/>
    <property type="match status" value="1"/>
</dbReference>
<keyword evidence="17" id="KW-0067">ATP-binding</keyword>
<evidence type="ECO:0000256" key="7">
    <source>
        <dbReference type="ARBA" id="ARBA00022606"/>
    </source>
</evidence>
<dbReference type="InterPro" id="IPR029016">
    <property type="entry name" value="GAF-like_dom_sf"/>
</dbReference>
<dbReference type="PROSITE" id="PS50046">
    <property type="entry name" value="PHYTOCHROME_2"/>
    <property type="match status" value="1"/>
</dbReference>
<dbReference type="GO" id="GO:0005524">
    <property type="term" value="F:ATP binding"/>
    <property type="evidence" value="ECO:0007669"/>
    <property type="project" value="UniProtKB-KW"/>
</dbReference>
<evidence type="ECO:0000313" key="18">
    <source>
        <dbReference type="Proteomes" id="UP001501265"/>
    </source>
</evidence>
<feature type="region of interest" description="Disordered" evidence="14">
    <location>
        <begin position="420"/>
        <end position="441"/>
    </location>
</feature>
<dbReference type="Gene3D" id="3.30.450.40">
    <property type="match status" value="1"/>
</dbReference>
<proteinExistence type="inferred from homology"/>
<evidence type="ECO:0000256" key="3">
    <source>
        <dbReference type="ARBA" id="ARBA00006402"/>
    </source>
</evidence>
<evidence type="ECO:0000256" key="13">
    <source>
        <dbReference type="ARBA" id="ARBA00039401"/>
    </source>
</evidence>
<dbReference type="InterPro" id="IPR004358">
    <property type="entry name" value="Sig_transdc_His_kin-like_C"/>
</dbReference>
<dbReference type="InterPro" id="IPR005467">
    <property type="entry name" value="His_kinase_dom"/>
</dbReference>
<evidence type="ECO:0000256" key="6">
    <source>
        <dbReference type="ARBA" id="ARBA00022553"/>
    </source>
</evidence>
<evidence type="ECO:0000313" key="17">
    <source>
        <dbReference type="EMBL" id="GAA4822230.1"/>
    </source>
</evidence>
<keyword evidence="12" id="KW-0675">Receptor</keyword>
<gene>
    <name evidence="17" type="ORF">GCM10023220_64400</name>
</gene>
<evidence type="ECO:0000256" key="1">
    <source>
        <dbReference type="ARBA" id="ARBA00000085"/>
    </source>
</evidence>
<dbReference type="InterPro" id="IPR036890">
    <property type="entry name" value="HATPase_C_sf"/>
</dbReference>
<dbReference type="InterPro" id="IPR035965">
    <property type="entry name" value="PAS-like_dom_sf"/>
</dbReference>
<evidence type="ECO:0000256" key="11">
    <source>
        <dbReference type="ARBA" id="ARBA00023012"/>
    </source>
</evidence>
<keyword evidence="7" id="KW-0716">Sensory transduction</keyword>
<dbReference type="InterPro" id="IPR003594">
    <property type="entry name" value="HATPase_dom"/>
</dbReference>
<feature type="domain" description="Phytochrome chromophore attachment site" evidence="15">
    <location>
        <begin position="160"/>
        <end position="319"/>
    </location>
</feature>
<name>A0ABP9CYN0_9ACTN</name>
<dbReference type="Pfam" id="PF01590">
    <property type="entry name" value="GAF"/>
    <property type="match status" value="1"/>
</dbReference>
<dbReference type="InterPro" id="IPR003661">
    <property type="entry name" value="HisK_dim/P_dom"/>
</dbReference>
<dbReference type="InterPro" id="IPR036097">
    <property type="entry name" value="HisK_dim/P_sf"/>
</dbReference>
<dbReference type="Gene3D" id="3.30.565.10">
    <property type="entry name" value="Histidine kinase-like ATPase, C-terminal domain"/>
    <property type="match status" value="1"/>
</dbReference>
<keyword evidence="10" id="KW-0157">Chromophore</keyword>
<keyword evidence="11" id="KW-0902">Two-component regulatory system</keyword>
<dbReference type="EMBL" id="BAABIG010000084">
    <property type="protein sequence ID" value="GAA4822230.1"/>
    <property type="molecule type" value="Genomic_DNA"/>
</dbReference>
<dbReference type="SMART" id="SM00387">
    <property type="entry name" value="HATPase_c"/>
    <property type="match status" value="1"/>
</dbReference>
<dbReference type="SMART" id="SM00065">
    <property type="entry name" value="GAF"/>
    <property type="match status" value="1"/>
</dbReference>
<evidence type="ECO:0000256" key="4">
    <source>
        <dbReference type="ARBA" id="ARBA00012438"/>
    </source>
</evidence>
<dbReference type="Pfam" id="PF00360">
    <property type="entry name" value="PHY"/>
    <property type="match status" value="1"/>
</dbReference>
<evidence type="ECO:0000256" key="9">
    <source>
        <dbReference type="ARBA" id="ARBA00022777"/>
    </source>
</evidence>
<dbReference type="EC" id="2.7.13.3" evidence="4"/>
<organism evidence="17 18">
    <name type="scientific">Streptomyces ziwulingensis</name>
    <dbReference type="NCBI Taxonomy" id="1045501"/>
    <lineage>
        <taxon>Bacteria</taxon>
        <taxon>Bacillati</taxon>
        <taxon>Actinomycetota</taxon>
        <taxon>Actinomycetes</taxon>
        <taxon>Kitasatosporales</taxon>
        <taxon>Streptomycetaceae</taxon>
        <taxon>Streptomyces</taxon>
    </lineage>
</organism>
<evidence type="ECO:0000256" key="10">
    <source>
        <dbReference type="ARBA" id="ARBA00022991"/>
    </source>
</evidence>
<keyword evidence="18" id="KW-1185">Reference proteome</keyword>
<reference evidence="18" key="1">
    <citation type="journal article" date="2019" name="Int. J. Syst. Evol. Microbiol.">
        <title>The Global Catalogue of Microorganisms (GCM) 10K type strain sequencing project: providing services to taxonomists for standard genome sequencing and annotation.</title>
        <authorList>
            <consortium name="The Broad Institute Genomics Platform"/>
            <consortium name="The Broad Institute Genome Sequencing Center for Infectious Disease"/>
            <person name="Wu L."/>
            <person name="Ma J."/>
        </authorList>
    </citation>
    <scope>NUCLEOTIDE SEQUENCE [LARGE SCALE GENOMIC DNA]</scope>
    <source>
        <strain evidence="18">JCM 18081</strain>
    </source>
</reference>
<feature type="domain" description="Histidine kinase" evidence="16">
    <location>
        <begin position="554"/>
        <end position="774"/>
    </location>
</feature>
<keyword evidence="5" id="KW-0600">Photoreceptor protein</keyword>
<feature type="region of interest" description="Disordered" evidence="14">
    <location>
        <begin position="468"/>
        <end position="491"/>
    </location>
</feature>
<evidence type="ECO:0000256" key="12">
    <source>
        <dbReference type="ARBA" id="ARBA00023170"/>
    </source>
</evidence>
<comment type="similarity">
    <text evidence="3">In the N-terminal section; belongs to the phytochrome family.</text>
</comment>
<dbReference type="PANTHER" id="PTHR42878:SF15">
    <property type="entry name" value="BACTERIOPHYTOCHROME"/>
    <property type="match status" value="1"/>
</dbReference>
<comment type="catalytic activity">
    <reaction evidence="1">
        <text>ATP + protein L-histidine = ADP + protein N-phospho-L-histidine.</text>
        <dbReference type="EC" id="2.7.13.3"/>
    </reaction>
</comment>
<dbReference type="InterPro" id="IPR043150">
    <property type="entry name" value="Phytochrome_PHY_sf"/>
</dbReference>
<dbReference type="Gene3D" id="3.30.450.20">
    <property type="entry name" value="PAS domain"/>
    <property type="match status" value="1"/>
</dbReference>
<evidence type="ECO:0000256" key="2">
    <source>
        <dbReference type="ARBA" id="ARBA00004236"/>
    </source>
</evidence>
<dbReference type="Gene3D" id="1.10.287.130">
    <property type="match status" value="1"/>
</dbReference>
<protein>
    <recommendedName>
        <fullName evidence="13">Sensor-like histidine kinase SenX3</fullName>
        <ecNumber evidence="4">2.7.13.3</ecNumber>
    </recommendedName>
</protein>
<dbReference type="PRINTS" id="PR00344">
    <property type="entry name" value="BCTRLSENSOR"/>
</dbReference>
<evidence type="ECO:0000256" key="14">
    <source>
        <dbReference type="SAM" id="MobiDB-lite"/>
    </source>
</evidence>
<keyword evidence="8" id="KW-0808">Transferase</keyword>
<dbReference type="Pfam" id="PF02518">
    <property type="entry name" value="HATPase_c"/>
    <property type="match status" value="1"/>
</dbReference>
<dbReference type="Gene3D" id="3.30.450.270">
    <property type="match status" value="1"/>
</dbReference>
<dbReference type="SUPFAM" id="SSF47384">
    <property type="entry name" value="Homodimeric domain of signal transducing histidine kinase"/>
    <property type="match status" value="1"/>
</dbReference>
<sequence>MTDRWLSERVWAAETEVSDGFDLTACVREPIHLLGGVQSYGTLVAVDPATGLVEVAAANTGEMFGVPAASLVGGPVTRVLSSEYYDEAVRGTAEDGGVPVSFPVPAGPELPGGRRFDVSAHRRDGLLVLEFEPRDGGALGFSGFYQGVRRALGRLRAAAAVDECCRIAAREMRALTGFDRVVVYRFDEEDGPGEVLAEDVAEGLEPWLGLWFPATDIPPQARRLYRENWIRAIADVDDVTVGLYPPVRAATGAPLDLSQSALRTVSEFHLEYLRNIAVRSSMSVSVLLEARLWGLIACHGTDPVRLAPEVRSACEMFGAAFSLQLAAIEERVRADALMAAGRRAGSVARLLERGSGPGFAVDAGGLAGLLAADGVLLRRAGEEITGGAPFPEGLVRALGRKAAALAPGSVWATDRLAEVPADELDPGPGPDHDAASGGGGDVPAGVLMLPLSRSGDFLAWSRRERPAPRQWAADPARPLRVGPRGERLTPRGSGAVFRAMMRGRSLPWTAADEASAREIGRLLTELVLRHADAVEALNEELRRSNVDLAAYAHAAAHDLKEPLRGISHAATFAIEDAAGLDEPTMRRLLTMRRLTERMDSLLNSLLHYSGLGRAGFRVREVELAAVLDGALEVAGQRLAEERVTVRRGALPMVVADPDRLHEILVNLLVNAAKYARDGVDRRVEVSAYTRSAADGRSPETVVVVRDNGIGIAPERQHEVFELFRRLHRPDEHGGGSGVGLAVVRRIVERHGGRLWLESVPGEGTAFLFTLGRSG</sequence>
<dbReference type="RefSeq" id="WP_345624208.1">
    <property type="nucleotide sequence ID" value="NZ_BAABIG010000084.1"/>
</dbReference>
<evidence type="ECO:0000259" key="15">
    <source>
        <dbReference type="PROSITE" id="PS50046"/>
    </source>
</evidence>